<feature type="signal peptide" evidence="2">
    <location>
        <begin position="1"/>
        <end position="23"/>
    </location>
</feature>
<dbReference type="Gene3D" id="1.20.1070.10">
    <property type="entry name" value="Rhodopsin 7-helix transmembrane proteins"/>
    <property type="match status" value="1"/>
</dbReference>
<dbReference type="PANTHER" id="PTHR22718:SF25">
    <property type="entry name" value="G-PROTEIN COUPLED RECEPTORS FAMILY 1 PROFILE DOMAIN-CONTAINING PROTEIN"/>
    <property type="match status" value="1"/>
</dbReference>
<dbReference type="PANTHER" id="PTHR22718">
    <property type="entry name" value="SERPENTINE RECEPTOR, CLASS X"/>
    <property type="match status" value="1"/>
</dbReference>
<dbReference type="EMBL" id="CMVM020000257">
    <property type="status" value="NOT_ANNOTATED_CDS"/>
    <property type="molecule type" value="Genomic_DNA"/>
</dbReference>
<accession>A0A8R1U079</accession>
<evidence type="ECO:0000256" key="2">
    <source>
        <dbReference type="SAM" id="SignalP"/>
    </source>
</evidence>
<name>A0A8R1U079_ONCVO</name>
<feature type="transmembrane region" description="Helical" evidence="1">
    <location>
        <begin position="74"/>
        <end position="102"/>
    </location>
</feature>
<dbReference type="EnsemblMetazoa" id="OVOC9210.1">
    <property type="protein sequence ID" value="OVOC9210.1"/>
    <property type="gene ID" value="WBGene00246019"/>
</dbReference>
<dbReference type="Proteomes" id="UP000024404">
    <property type="component" value="Unassembled WGS sequence"/>
</dbReference>
<feature type="chain" id="PRO_5035741904" description="G-protein coupled receptors family 1 profile domain-containing protein" evidence="2">
    <location>
        <begin position="24"/>
        <end position="407"/>
    </location>
</feature>
<reference evidence="3" key="2">
    <citation type="submission" date="2022-06" db="UniProtKB">
        <authorList>
            <consortium name="EnsemblMetazoa"/>
        </authorList>
    </citation>
    <scope>IDENTIFICATION</scope>
</reference>
<evidence type="ECO:0008006" key="5">
    <source>
        <dbReference type="Google" id="ProtNLM"/>
    </source>
</evidence>
<feature type="transmembrane region" description="Helical" evidence="1">
    <location>
        <begin position="158"/>
        <end position="175"/>
    </location>
</feature>
<keyword evidence="2" id="KW-0732">Signal</keyword>
<keyword evidence="4" id="KW-1185">Reference proteome</keyword>
<keyword evidence="1" id="KW-1133">Transmembrane helix</keyword>
<keyword evidence="1" id="KW-0812">Transmembrane</keyword>
<evidence type="ECO:0000313" key="4">
    <source>
        <dbReference type="Proteomes" id="UP000024404"/>
    </source>
</evidence>
<protein>
    <recommendedName>
        <fullName evidence="5">G-protein coupled receptors family 1 profile domain-containing protein</fullName>
    </recommendedName>
</protein>
<feature type="transmembrane region" description="Helical" evidence="1">
    <location>
        <begin position="39"/>
        <end position="62"/>
    </location>
</feature>
<reference evidence="4" key="1">
    <citation type="submission" date="2013-10" db="EMBL/GenBank/DDBJ databases">
        <title>Genome sequencing of Onchocerca volvulus.</title>
        <authorList>
            <person name="Cotton J."/>
            <person name="Tsai J."/>
            <person name="Stanley E."/>
            <person name="Tracey A."/>
            <person name="Holroyd N."/>
            <person name="Lustigman S."/>
            <person name="Berriman M."/>
        </authorList>
    </citation>
    <scope>NUCLEOTIDE SEQUENCE</scope>
</reference>
<feature type="transmembrane region" description="Helical" evidence="1">
    <location>
        <begin position="324"/>
        <end position="351"/>
    </location>
</feature>
<keyword evidence="1" id="KW-0472">Membrane</keyword>
<feature type="transmembrane region" description="Helical" evidence="1">
    <location>
        <begin position="290"/>
        <end position="312"/>
    </location>
</feature>
<dbReference type="AlphaFoldDB" id="A0A8R1U079"/>
<feature type="transmembrane region" description="Helical" evidence="1">
    <location>
        <begin position="114"/>
        <end position="138"/>
    </location>
</feature>
<feature type="transmembrane region" description="Helical" evidence="1">
    <location>
        <begin position="242"/>
        <end position="261"/>
    </location>
</feature>
<organism evidence="3 4">
    <name type="scientific">Onchocerca volvulus</name>
    <dbReference type="NCBI Taxonomy" id="6282"/>
    <lineage>
        <taxon>Eukaryota</taxon>
        <taxon>Metazoa</taxon>
        <taxon>Ecdysozoa</taxon>
        <taxon>Nematoda</taxon>
        <taxon>Chromadorea</taxon>
        <taxon>Rhabditida</taxon>
        <taxon>Spirurina</taxon>
        <taxon>Spiruromorpha</taxon>
        <taxon>Filarioidea</taxon>
        <taxon>Onchocercidae</taxon>
        <taxon>Onchocerca</taxon>
    </lineage>
</organism>
<sequence>MARSNYIIVLFLIVSLYCHEGNTANVFDIRVEYNTVKRYVAIILFSLLLLYGIVSNILLIIVFCTRDIPYSRAFICISSQLIICTFLNFIPQVTIVLFGIIATKNTKAHETTPIHSILIVMNTFYFFSMLHFTFFLAVNRLVTMNLPKFNAFFESSKFYFLIVCMWLSALVMSFTEFHYCFKTFNVSNIQWSLNCTKSTREKHQHCDILQSKINFRNSSIFLSSKQLSSSADIFTRCYSVRYFFFLSFPIAMFVVYIPIFLKMRHKRISVIELNRTSGNETMNVAKYERLMLIQAAIICGAIEIQILCYNFLLKLALKFIGKEAAIPVNIFINCYVIFNGSILPTVTLIFVKQFRQNVKRAILNLLNKLKMTKIMFNTSEMERGTNSAQFHIAFHTASIVIVGGNYP</sequence>
<evidence type="ECO:0000256" key="1">
    <source>
        <dbReference type="SAM" id="Phobius"/>
    </source>
</evidence>
<evidence type="ECO:0000313" key="3">
    <source>
        <dbReference type="EnsemblMetazoa" id="OVOC9210.1"/>
    </source>
</evidence>
<proteinExistence type="predicted"/>